<dbReference type="EMBL" id="OZ022406">
    <property type="protein sequence ID" value="CAK9436663.1"/>
    <property type="molecule type" value="Genomic_DNA"/>
</dbReference>
<evidence type="ECO:0000313" key="13">
    <source>
        <dbReference type="EMBL" id="CAK9436626.1"/>
    </source>
</evidence>
<feature type="coiled-coil region" evidence="9">
    <location>
        <begin position="351"/>
        <end position="434"/>
    </location>
</feature>
<dbReference type="Proteomes" id="UP001497383">
    <property type="component" value="Chromosome 6"/>
</dbReference>
<evidence type="ECO:0000313" key="21">
    <source>
        <dbReference type="Proteomes" id="UP001497383"/>
    </source>
</evidence>
<name>A0ABP0ZQQ7_9ASCO</name>
<dbReference type="Pfam" id="PF02463">
    <property type="entry name" value="SMC_N"/>
    <property type="match status" value="1"/>
</dbReference>
<evidence type="ECO:0000256" key="1">
    <source>
        <dbReference type="ARBA" id="ARBA00004123"/>
    </source>
</evidence>
<evidence type="ECO:0000256" key="9">
    <source>
        <dbReference type="SAM" id="Coils"/>
    </source>
</evidence>
<gene>
    <name evidence="12" type="ORF">LODBEIA_P00180</name>
    <name evidence="13" type="ORF">LODBEIA_P11500</name>
    <name evidence="14" type="ORF">LODBEIA_P11850</name>
    <name evidence="15" type="ORF">LODBEIA_P21020</name>
    <name evidence="16" type="ORF">LODBEIA_P30950</name>
    <name evidence="17" type="ORF">LODBEIA_P39100</name>
    <name evidence="18" type="ORF">LODBEIA_P47200</name>
    <name evidence="19" type="ORF">LODBEIA_P47550</name>
    <name evidence="20" type="ORF">LODBEIA_P57440</name>
</gene>
<keyword evidence="3" id="KW-0547">Nucleotide-binding</keyword>
<dbReference type="EMBL" id="OZ022405">
    <property type="protein sequence ID" value="CAK9436626.1"/>
    <property type="molecule type" value="Genomic_DNA"/>
</dbReference>
<feature type="compositionally biased region" description="Basic and acidic residues" evidence="10">
    <location>
        <begin position="19"/>
        <end position="37"/>
    </location>
</feature>
<evidence type="ECO:0000259" key="11">
    <source>
        <dbReference type="SMART" id="SM00968"/>
    </source>
</evidence>
<sequence>MKRKLDASDNSFINNSDYESDKAASEHEDEAPSKSEDAEGEEHEGNEGPTNMLDPGKVEIDAPLAEHVEGAETAEASHGTPMPEPSPSVVNHPSQTTCATPTKPRLVIDRLALTNFKSYAGRQLIGPFHSSFSSVVGPNGSGKSNVIDAMLFVFGFKASKMRQGKISELIHNSGTSRPEYCQVDIHFKMVYGDPILQGAGNVPDSSLVVSRKAFQNNQSAYYINDKKSTYTEVTSLLKKQGIDLEHKRFLILQGEVESIAQMKAKAEKEGEDGLLEYLEDIIGTTKYKQLIEDTTTEIEELNTICQEKSDRLEFVEKDKSLLEEKKAEALKFLDLERKLNHLMGLQFRCNAQRYRSQMQEEEQEASELRGKLQERTEAVAEVTKQITTEKEKQSQTTKELKRLTTEMDRLSKQRKDLNKQNVAFEEKSKNMDAKIRKANKSVASSTASLNKAKQSLSTYANSSAQYKTEIETLTLKLSAQEDKMAEMRAKLTARTSVFTQEIETLQTRLEPWTSKIKENESKAQLVATEINMLESQMNSKRTQLEQSKRRLRDIKAEGKSKEAEYQQKERDLEKITEQWALGEEQTSLLKAGLDKLKSQISKNKNKLHDSLAILQSKENKNSVLASLSKLAKSGRVEGFHGRLGDLGRIDAKYDVAISTAVPGLDSMVVDSVETAQACIEYLRKNRLGYASFICLSKLSKFDLSPINTPGDPSKVKRLFDLVDPLDSKFAPAFFSKMFHTLVAPDLKEAKAVAYGAKRWKVATLDGQVIDTFGTMSGGGNYIQKGAMKLTSSRSEDTNEVEESDLESLRGRISELESKYDDTSKQYNESVAALKQVKKLEPETRRALEKLKLDIAGLASEMKEIAQLRRTLSIEQEEMDATNPFEAQITDKREQLAVLHREKSILQSEMAESETRISELERKIMEAGGVDLKVQSSTVDSIKKQISITNDKTSGDRIAVKKLESDIERHTRNIDEETRVLAELEAAVKELKESQAVVVEQMQSLEVQMEVLNQQKQEKDEQLEVARLEIEEKQAEIADFEQFKVEIKNQLEKVEGHLEKMRRLVAQNEQALDSIPVRDLTPYIYWLPDHEQSTYTTPLLDNESDDDIDIDAVNSEVEEIEKYMSTVRVDVEILREYGTKLAECKERKDDLNKAIGDRDEKRDYCEDMKRKRLDEFMQGFSDISSTLKDMYRMITMGGNAELELVDSLDPFSEGILFSVMPPKKSWKNISNLSGGEKTLSSLALVFALHKYKPTPLYVMDEIDAALDFRNVSIVANYIKERTKNAQFIVISLRNNMFELAQKLVGIYKIDNKTKSVPIMNIELAEM</sequence>
<dbReference type="EMBL" id="OZ022410">
    <property type="protein sequence ID" value="CAK9440886.1"/>
    <property type="molecule type" value="Genomic_DNA"/>
</dbReference>
<feature type="coiled-coil region" evidence="9">
    <location>
        <begin position="959"/>
        <end position="1070"/>
    </location>
</feature>
<dbReference type="InterPro" id="IPR024704">
    <property type="entry name" value="SMC"/>
</dbReference>
<dbReference type="PANTHER" id="PTHR18937:SF172">
    <property type="entry name" value="STRUCTURAL MAINTENANCE OF CHROMOSOMES PROTEIN"/>
    <property type="match status" value="1"/>
</dbReference>
<evidence type="ECO:0000313" key="18">
    <source>
        <dbReference type="EMBL" id="CAK9440761.1"/>
    </source>
</evidence>
<dbReference type="InterPro" id="IPR027417">
    <property type="entry name" value="P-loop_NTPase"/>
</dbReference>
<dbReference type="InterPro" id="IPR036277">
    <property type="entry name" value="SMC_hinge_sf"/>
</dbReference>
<dbReference type="Proteomes" id="UP001497383">
    <property type="component" value="Chromosome 1"/>
</dbReference>
<dbReference type="Proteomes" id="UP001497383">
    <property type="component" value="Chromosome 4"/>
</dbReference>
<feature type="domain" description="SMC hinge" evidence="11">
    <location>
        <begin position="637"/>
        <end position="753"/>
    </location>
</feature>
<evidence type="ECO:0000313" key="15">
    <source>
        <dbReference type="EMBL" id="CAK9437724.1"/>
    </source>
</evidence>
<dbReference type="SUPFAM" id="SSF52540">
    <property type="entry name" value="P-loop containing nucleoside triphosphate hydrolases"/>
    <property type="match status" value="1"/>
</dbReference>
<evidence type="ECO:0000313" key="16">
    <source>
        <dbReference type="EMBL" id="CAK9438871.1"/>
    </source>
</evidence>
<evidence type="ECO:0000256" key="2">
    <source>
        <dbReference type="ARBA" id="ARBA00006005"/>
    </source>
</evidence>
<feature type="region of interest" description="Disordered" evidence="10">
    <location>
        <begin position="71"/>
        <end position="100"/>
    </location>
</feature>
<keyword evidence="21" id="KW-1185">Reference proteome</keyword>
<dbReference type="Pfam" id="PF06470">
    <property type="entry name" value="SMC_hinge"/>
    <property type="match status" value="1"/>
</dbReference>
<organism evidence="18 21">
    <name type="scientific">Lodderomyces beijingensis</name>
    <dbReference type="NCBI Taxonomy" id="1775926"/>
    <lineage>
        <taxon>Eukaryota</taxon>
        <taxon>Fungi</taxon>
        <taxon>Dikarya</taxon>
        <taxon>Ascomycota</taxon>
        <taxon>Saccharomycotina</taxon>
        <taxon>Pichiomycetes</taxon>
        <taxon>Debaryomycetaceae</taxon>
        <taxon>Candida/Lodderomyces clade</taxon>
        <taxon>Lodderomyces</taxon>
    </lineage>
</organism>
<feature type="compositionally biased region" description="Polar residues" evidence="10">
    <location>
        <begin position="8"/>
        <end position="17"/>
    </location>
</feature>
<dbReference type="RefSeq" id="XP_066826956.1">
    <property type="nucleotide sequence ID" value="XM_066971727.1"/>
</dbReference>
<evidence type="ECO:0000313" key="17">
    <source>
        <dbReference type="EMBL" id="CAK9439810.1"/>
    </source>
</evidence>
<dbReference type="Proteomes" id="UP001497383">
    <property type="component" value="Chromosome 2"/>
</dbReference>
<accession>A0ABP0ZQQ7</accession>
<evidence type="ECO:0000256" key="8">
    <source>
        <dbReference type="PIRNR" id="PIRNR005719"/>
    </source>
</evidence>
<feature type="coiled-coil region" evidence="9">
    <location>
        <begin position="291"/>
        <end position="325"/>
    </location>
</feature>
<keyword evidence="4" id="KW-0067">ATP-binding</keyword>
<evidence type="ECO:0000313" key="20">
    <source>
        <dbReference type="EMBL" id="CAK9441876.1"/>
    </source>
</evidence>
<evidence type="ECO:0000256" key="6">
    <source>
        <dbReference type="ARBA" id="ARBA00023067"/>
    </source>
</evidence>
<dbReference type="Gene3D" id="3.40.50.300">
    <property type="entry name" value="P-loop containing nucleotide triphosphate hydrolases"/>
    <property type="match status" value="2"/>
</dbReference>
<dbReference type="GeneID" id="92205214"/>
<comment type="similarity">
    <text evidence="2">Belongs to the SMC family. SMC4 subfamily.</text>
</comment>
<keyword evidence="5 9" id="KW-0175">Coiled coil</keyword>
<evidence type="ECO:0000313" key="12">
    <source>
        <dbReference type="EMBL" id="CAK9435291.1"/>
    </source>
</evidence>
<dbReference type="EMBL" id="OZ022409">
    <property type="protein sequence ID" value="CAK9440761.1"/>
    <property type="molecule type" value="Genomic_DNA"/>
</dbReference>
<dbReference type="SUPFAM" id="SSF75553">
    <property type="entry name" value="Smc hinge domain"/>
    <property type="match status" value="1"/>
</dbReference>
<protein>
    <recommendedName>
        <fullName evidence="8">Structural maintenance of chromosomes protein</fullName>
    </recommendedName>
</protein>
<dbReference type="Proteomes" id="UP001497383">
    <property type="component" value="Chromosome 7"/>
</dbReference>
<dbReference type="Proteomes" id="UP001497383">
    <property type="component" value="Chromosome 5"/>
</dbReference>
<keyword evidence="6" id="KW-0226">DNA condensation</keyword>
<evidence type="ECO:0000256" key="4">
    <source>
        <dbReference type="ARBA" id="ARBA00022840"/>
    </source>
</evidence>
<dbReference type="InterPro" id="IPR003395">
    <property type="entry name" value="RecF/RecN/SMC_N"/>
</dbReference>
<dbReference type="InterPro" id="IPR010935">
    <property type="entry name" value="SMC_hinge"/>
</dbReference>
<feature type="region of interest" description="Disordered" evidence="10">
    <location>
        <begin position="1"/>
        <end position="57"/>
    </location>
</feature>
<reference evidence="18 21" key="1">
    <citation type="submission" date="2024-03" db="EMBL/GenBank/DDBJ databases">
        <authorList>
            <person name="Brejova B."/>
        </authorList>
    </citation>
    <scope>NUCLEOTIDE SEQUENCE [LARGE SCALE GENOMIC DNA]</scope>
    <source>
        <strain evidence="18 21">CBS 14171</strain>
    </source>
</reference>
<comment type="subcellular location">
    <subcellularLocation>
        <location evidence="1 8">Nucleus</location>
    </subcellularLocation>
</comment>
<dbReference type="EMBL" id="OZ022408">
    <property type="protein sequence ID" value="CAK9439810.1"/>
    <property type="molecule type" value="Genomic_DNA"/>
</dbReference>
<dbReference type="SMART" id="SM00968">
    <property type="entry name" value="SMC_hinge"/>
    <property type="match status" value="1"/>
</dbReference>
<dbReference type="EMBL" id="OZ022411">
    <property type="protein sequence ID" value="CAK9441876.1"/>
    <property type="molecule type" value="Genomic_DNA"/>
</dbReference>
<keyword evidence="7 8" id="KW-0539">Nucleus</keyword>
<evidence type="ECO:0000256" key="3">
    <source>
        <dbReference type="ARBA" id="ARBA00022741"/>
    </source>
</evidence>
<dbReference type="Gene3D" id="1.20.1060.20">
    <property type="match status" value="1"/>
</dbReference>
<feature type="compositionally biased region" description="Polar residues" evidence="10">
    <location>
        <begin position="88"/>
        <end position="100"/>
    </location>
</feature>
<dbReference type="PANTHER" id="PTHR18937">
    <property type="entry name" value="STRUCTURAL MAINTENANCE OF CHROMOSOMES SMC FAMILY MEMBER"/>
    <property type="match status" value="1"/>
</dbReference>
<dbReference type="PIRSF" id="PIRSF005719">
    <property type="entry name" value="SMC"/>
    <property type="match status" value="1"/>
</dbReference>
<evidence type="ECO:0000313" key="14">
    <source>
        <dbReference type="EMBL" id="CAK9436663.1"/>
    </source>
</evidence>
<dbReference type="Gene3D" id="3.30.70.1620">
    <property type="match status" value="1"/>
</dbReference>
<evidence type="ECO:0000256" key="7">
    <source>
        <dbReference type="ARBA" id="ARBA00023242"/>
    </source>
</evidence>
<dbReference type="EMBL" id="OZ022408">
    <property type="protein sequence ID" value="CAK9438871.1"/>
    <property type="molecule type" value="Genomic_DNA"/>
</dbReference>
<feature type="coiled-coil region" evidence="9">
    <location>
        <begin position="530"/>
        <end position="578"/>
    </location>
</feature>
<evidence type="ECO:0000313" key="19">
    <source>
        <dbReference type="EMBL" id="CAK9440886.1"/>
    </source>
</evidence>
<feature type="coiled-coil region" evidence="9">
    <location>
        <begin position="798"/>
        <end position="877"/>
    </location>
</feature>
<dbReference type="EMBL" id="OZ022406">
    <property type="protein sequence ID" value="CAK9437724.1"/>
    <property type="molecule type" value="Genomic_DNA"/>
</dbReference>
<feature type="coiled-coil region" evidence="9">
    <location>
        <begin position="463"/>
        <end position="490"/>
    </location>
</feature>
<proteinExistence type="inferred from homology"/>
<evidence type="ECO:0000256" key="5">
    <source>
        <dbReference type="ARBA" id="ARBA00023054"/>
    </source>
</evidence>
<dbReference type="EMBL" id="OZ022405">
    <property type="protein sequence ID" value="CAK9435291.1"/>
    <property type="molecule type" value="Genomic_DNA"/>
</dbReference>
<evidence type="ECO:0000256" key="10">
    <source>
        <dbReference type="SAM" id="MobiDB-lite"/>
    </source>
</evidence>